<dbReference type="GO" id="GO:0005681">
    <property type="term" value="C:spliceosomal complex"/>
    <property type="evidence" value="ECO:0007669"/>
    <property type="project" value="TreeGrafter"/>
</dbReference>
<organism evidence="2 3">
    <name type="scientific">Loxodonta africana</name>
    <name type="common">African elephant</name>
    <dbReference type="NCBI Taxonomy" id="9785"/>
    <lineage>
        <taxon>Eukaryota</taxon>
        <taxon>Metazoa</taxon>
        <taxon>Chordata</taxon>
        <taxon>Craniata</taxon>
        <taxon>Vertebrata</taxon>
        <taxon>Euteleostomi</taxon>
        <taxon>Mammalia</taxon>
        <taxon>Eutheria</taxon>
        <taxon>Afrotheria</taxon>
        <taxon>Proboscidea</taxon>
        <taxon>Elephantidae</taxon>
        <taxon>Loxodonta</taxon>
    </lineage>
</organism>
<dbReference type="GO" id="GO:0045824">
    <property type="term" value="P:negative regulation of innate immune response"/>
    <property type="evidence" value="ECO:0007669"/>
    <property type="project" value="TreeGrafter"/>
</dbReference>
<reference evidence="2" key="2">
    <citation type="submission" date="2025-08" db="UniProtKB">
        <authorList>
            <consortium name="Ensembl"/>
        </authorList>
    </citation>
    <scope>IDENTIFICATION</scope>
    <source>
        <strain evidence="2">Isolate ISIS603380</strain>
    </source>
</reference>
<dbReference type="STRING" id="9785.ENSLAFP00000024587"/>
<evidence type="ECO:0000256" key="1">
    <source>
        <dbReference type="SAM" id="MobiDB-lite"/>
    </source>
</evidence>
<dbReference type="AlphaFoldDB" id="G3U9S9"/>
<evidence type="ECO:0000313" key="2">
    <source>
        <dbReference type="Ensembl" id="ENSLAFP00000024587.1"/>
    </source>
</evidence>
<dbReference type="Proteomes" id="UP000007646">
    <property type="component" value="Unassembled WGS sequence"/>
</dbReference>
<feature type="compositionally biased region" description="Low complexity" evidence="1">
    <location>
        <begin position="36"/>
        <end position="57"/>
    </location>
</feature>
<dbReference type="PANTHER" id="PTHR21737:SF6">
    <property type="entry name" value="SPLICING FACTOR CACTIN"/>
    <property type="match status" value="1"/>
</dbReference>
<feature type="compositionally biased region" description="Low complexity" evidence="1">
    <location>
        <begin position="14"/>
        <end position="26"/>
    </location>
</feature>
<sequence>KSRSPAPRWRSRDPSSQSDSPDEQQQGRWARRRQTRSWSPGSSASSSTSPGRSLSPREAASALSHQQSLQERLRLREERKQQEELMKAFETPEEKRARRLAKKEAKERKKREKMGWGEEYMGYTNTDNPFGDNNLLGTFIWNKALEKKGISHLEEKELKERNKRIQEDNRLELQKVGTL</sequence>
<feature type="compositionally biased region" description="Basic and acidic residues" evidence="1">
    <location>
        <begin position="71"/>
        <end position="107"/>
    </location>
</feature>
<dbReference type="GeneTree" id="ENSGT00950000183102"/>
<accession>G3U9S9</accession>
<feature type="region of interest" description="Disordered" evidence="1">
    <location>
        <begin position="159"/>
        <end position="179"/>
    </location>
</feature>
<feature type="compositionally biased region" description="Basic and acidic residues" evidence="1">
    <location>
        <begin position="159"/>
        <end position="173"/>
    </location>
</feature>
<keyword evidence="3" id="KW-1185">Reference proteome</keyword>
<dbReference type="GO" id="GO:0045292">
    <property type="term" value="P:mRNA cis splicing, via spliceosome"/>
    <property type="evidence" value="ECO:0007669"/>
    <property type="project" value="TreeGrafter"/>
</dbReference>
<dbReference type="HOGENOM" id="CLU_1506783_0_0_1"/>
<dbReference type="PANTHER" id="PTHR21737">
    <property type="entry name" value="POLYGLUTAMINE BINDING PROTEIN 1/MARVEL MEMBRANE-ASSOCIATING DOMAIN CONTAINING 3"/>
    <property type="match status" value="1"/>
</dbReference>
<reference evidence="2 3" key="1">
    <citation type="submission" date="2009-06" db="EMBL/GenBank/DDBJ databases">
        <title>The Genome Sequence of Loxodonta africana (African elephant).</title>
        <authorList>
            <person name="Di Palma F."/>
            <person name="Heiman D."/>
            <person name="Young S."/>
            <person name="Johnson J."/>
            <person name="Lander E.S."/>
            <person name="Lindblad-Toh K."/>
        </authorList>
    </citation>
    <scope>NUCLEOTIDE SEQUENCE [LARGE SCALE GENOMIC DNA]</scope>
    <source>
        <strain evidence="2 3">Isolate ISIS603380</strain>
    </source>
</reference>
<dbReference type="GO" id="GO:0005737">
    <property type="term" value="C:cytoplasm"/>
    <property type="evidence" value="ECO:0007669"/>
    <property type="project" value="TreeGrafter"/>
</dbReference>
<protein>
    <submittedName>
        <fullName evidence="2">Uncharacterized protein</fullName>
    </submittedName>
</protein>
<feature type="region of interest" description="Disordered" evidence="1">
    <location>
        <begin position="1"/>
        <end position="112"/>
    </location>
</feature>
<dbReference type="eggNOG" id="KOG2370">
    <property type="taxonomic scope" value="Eukaryota"/>
</dbReference>
<dbReference type="OMA" id="QMENPRG"/>
<proteinExistence type="predicted"/>
<name>G3U9S9_LOXAF</name>
<dbReference type="Ensembl" id="ENSLAFT00000029107.1">
    <property type="protein sequence ID" value="ENSLAFP00000024587.1"/>
    <property type="gene ID" value="ENSLAFG00000031774.1"/>
</dbReference>
<dbReference type="InParanoid" id="G3U9S9"/>
<reference evidence="2" key="3">
    <citation type="submission" date="2025-09" db="UniProtKB">
        <authorList>
            <consortium name="Ensembl"/>
        </authorList>
    </citation>
    <scope>IDENTIFICATION</scope>
    <source>
        <strain evidence="2">Isolate ISIS603380</strain>
    </source>
</reference>
<evidence type="ECO:0000313" key="3">
    <source>
        <dbReference type="Proteomes" id="UP000007646"/>
    </source>
</evidence>